<evidence type="ECO:0000313" key="1">
    <source>
        <dbReference type="EMBL" id="KAF5532814.1"/>
    </source>
</evidence>
<reference evidence="1 2" key="1">
    <citation type="submission" date="2020-05" db="EMBL/GenBank/DDBJ databases">
        <title>Identification and distribution of gene clusters putatively required for synthesis of sphingolipid metabolism inhibitors in phylogenetically diverse species of the filamentous fungus Fusarium.</title>
        <authorList>
            <person name="Kim H.-S."/>
            <person name="Busman M."/>
            <person name="Brown D.W."/>
            <person name="Divon H."/>
            <person name="Uhlig S."/>
            <person name="Proctor R.H."/>
        </authorList>
    </citation>
    <scope>NUCLEOTIDE SEQUENCE [LARGE SCALE GENOMIC DNA]</scope>
    <source>
        <strain evidence="1 2">NRRL 53147</strain>
    </source>
</reference>
<sequence length="177" mass="20751">MWDTIPNEELGQICQGREAALKSSEKYWQDMIAGGCEYFRFRGDEESGLQILRHFGSSQTLEPPAIIAQLNQRQPFEETDAGCILVEDRRRREQVRLRELEEAREEEEMAWRLEQQIIAQDYSHGLSPYAGEGRHRFNTDRDAYHRGYPRGPAHEDNAPFSDIVRWLLMPGCGYRYR</sequence>
<accession>A0A8H5IAR7</accession>
<comment type="caution">
    <text evidence="1">The sequence shown here is derived from an EMBL/GenBank/DDBJ whole genome shotgun (WGS) entry which is preliminary data.</text>
</comment>
<organism evidence="1 2">
    <name type="scientific">Fusarium mexicanum</name>
    <dbReference type="NCBI Taxonomy" id="751941"/>
    <lineage>
        <taxon>Eukaryota</taxon>
        <taxon>Fungi</taxon>
        <taxon>Dikarya</taxon>
        <taxon>Ascomycota</taxon>
        <taxon>Pezizomycotina</taxon>
        <taxon>Sordariomycetes</taxon>
        <taxon>Hypocreomycetidae</taxon>
        <taxon>Hypocreales</taxon>
        <taxon>Nectriaceae</taxon>
        <taxon>Fusarium</taxon>
        <taxon>Fusarium fujikuroi species complex</taxon>
    </lineage>
</organism>
<name>A0A8H5IAR7_9HYPO</name>
<keyword evidence="2" id="KW-1185">Reference proteome</keyword>
<proteinExistence type="predicted"/>
<evidence type="ECO:0000313" key="2">
    <source>
        <dbReference type="Proteomes" id="UP000522262"/>
    </source>
</evidence>
<dbReference type="EMBL" id="JAAOAM010000350">
    <property type="protein sequence ID" value="KAF5532814.1"/>
    <property type="molecule type" value="Genomic_DNA"/>
</dbReference>
<dbReference type="AlphaFoldDB" id="A0A8H5IAR7"/>
<gene>
    <name evidence="1" type="ORF">FMEXI_12225</name>
</gene>
<dbReference type="Proteomes" id="UP000522262">
    <property type="component" value="Unassembled WGS sequence"/>
</dbReference>
<protein>
    <submittedName>
        <fullName evidence="1">Histidine phosphotranseferase</fullName>
    </submittedName>
</protein>